<feature type="compositionally biased region" description="Basic and acidic residues" evidence="1">
    <location>
        <begin position="174"/>
        <end position="191"/>
    </location>
</feature>
<feature type="compositionally biased region" description="Low complexity" evidence="1">
    <location>
        <begin position="158"/>
        <end position="168"/>
    </location>
</feature>
<comment type="caution">
    <text evidence="2">The sequence shown here is derived from an EMBL/GenBank/DDBJ whole genome shotgun (WGS) entry which is preliminary data.</text>
</comment>
<evidence type="ECO:0000313" key="3">
    <source>
        <dbReference type="Proteomes" id="UP000703661"/>
    </source>
</evidence>
<accession>A0A9P6T2Z4</accession>
<dbReference type="AlphaFoldDB" id="A0A9P6T2Z4"/>
<feature type="compositionally biased region" description="Acidic residues" evidence="1">
    <location>
        <begin position="192"/>
        <end position="201"/>
    </location>
</feature>
<dbReference type="OrthoDB" id="2441534at2759"/>
<feature type="compositionally biased region" description="Basic residues" evidence="1">
    <location>
        <begin position="271"/>
        <end position="280"/>
    </location>
</feature>
<feature type="compositionally biased region" description="Polar residues" evidence="1">
    <location>
        <begin position="202"/>
        <end position="211"/>
    </location>
</feature>
<feature type="compositionally biased region" description="Low complexity" evidence="1">
    <location>
        <begin position="255"/>
        <end position="270"/>
    </location>
</feature>
<feature type="compositionally biased region" description="Basic and acidic residues" evidence="1">
    <location>
        <begin position="93"/>
        <end position="106"/>
    </location>
</feature>
<proteinExistence type="predicted"/>
<feature type="compositionally biased region" description="Low complexity" evidence="1">
    <location>
        <begin position="107"/>
        <end position="120"/>
    </location>
</feature>
<organism evidence="2 3">
    <name type="scientific">Entomortierella chlamydospora</name>
    <dbReference type="NCBI Taxonomy" id="101097"/>
    <lineage>
        <taxon>Eukaryota</taxon>
        <taxon>Fungi</taxon>
        <taxon>Fungi incertae sedis</taxon>
        <taxon>Mucoromycota</taxon>
        <taxon>Mortierellomycotina</taxon>
        <taxon>Mortierellomycetes</taxon>
        <taxon>Mortierellales</taxon>
        <taxon>Mortierellaceae</taxon>
        <taxon>Entomortierella</taxon>
    </lineage>
</organism>
<reference evidence="2" key="1">
    <citation type="journal article" date="2020" name="Fungal Divers.">
        <title>Resolving the Mortierellaceae phylogeny through synthesis of multi-gene phylogenetics and phylogenomics.</title>
        <authorList>
            <person name="Vandepol N."/>
            <person name="Liber J."/>
            <person name="Desiro A."/>
            <person name="Na H."/>
            <person name="Kennedy M."/>
            <person name="Barry K."/>
            <person name="Grigoriev I.V."/>
            <person name="Miller A.N."/>
            <person name="O'Donnell K."/>
            <person name="Stajich J.E."/>
            <person name="Bonito G."/>
        </authorList>
    </citation>
    <scope>NUCLEOTIDE SEQUENCE</scope>
    <source>
        <strain evidence="2">NRRL 2769</strain>
    </source>
</reference>
<dbReference type="EMBL" id="JAAAID010000176">
    <property type="protein sequence ID" value="KAG0021142.1"/>
    <property type="molecule type" value="Genomic_DNA"/>
</dbReference>
<sequence length="289" mass="33398">MTAFISLSQSDIFSSSSSLHYNNNYNNDNNSQAFQDYETVSTNDLFQFSEPNYFKEVVGRRAYLIQKNRDHAAQNYLLRKVKQGAATVQEQQAIREKWSQRRRGDSNSDSDSDSNSSSDNASVTESETEHSTNKKQQQQKQERKQLSKKASNDSGFLSSASVSSSSNKNKNKNKNGDRSNKRADRHRRPEDEVYSEPESDSQENNGYQSYSDNHEKGASEGEEEERIRFKHNLNFKTDDDEAMPGQKLDSKEWKQIFVQKLEQQQQQQQKMQKKFKKQGKGSKSQLHYL</sequence>
<gene>
    <name evidence="2" type="ORF">BGZ80_002966</name>
</gene>
<name>A0A9P6T2Z4_9FUNG</name>
<dbReference type="Proteomes" id="UP000703661">
    <property type="component" value="Unassembled WGS sequence"/>
</dbReference>
<evidence type="ECO:0000256" key="1">
    <source>
        <dbReference type="SAM" id="MobiDB-lite"/>
    </source>
</evidence>
<protein>
    <submittedName>
        <fullName evidence="2">Uncharacterized protein</fullName>
    </submittedName>
</protein>
<feature type="region of interest" description="Disordered" evidence="1">
    <location>
        <begin position="84"/>
        <end position="289"/>
    </location>
</feature>
<evidence type="ECO:0000313" key="2">
    <source>
        <dbReference type="EMBL" id="KAG0021142.1"/>
    </source>
</evidence>
<keyword evidence="3" id="KW-1185">Reference proteome</keyword>